<feature type="transmembrane region" description="Helical" evidence="7">
    <location>
        <begin position="134"/>
        <end position="156"/>
    </location>
</feature>
<organism evidence="8 9">
    <name type="scientific">Fodinisporobacter ferrooxydans</name>
    <dbReference type="NCBI Taxonomy" id="2901836"/>
    <lineage>
        <taxon>Bacteria</taxon>
        <taxon>Bacillati</taxon>
        <taxon>Bacillota</taxon>
        <taxon>Bacilli</taxon>
        <taxon>Bacillales</taxon>
        <taxon>Alicyclobacillaceae</taxon>
        <taxon>Fodinisporobacter</taxon>
    </lineage>
</organism>
<comment type="subcellular location">
    <subcellularLocation>
        <location evidence="1">Membrane</location>
        <topology evidence="1">Multi-pass membrane protein</topology>
    </subcellularLocation>
</comment>
<dbReference type="PANTHER" id="PTHR42810:SF6">
    <property type="entry name" value="PURINE PERMEASE YBBY-RELATED"/>
    <property type="match status" value="1"/>
</dbReference>
<keyword evidence="9" id="KW-1185">Reference proteome</keyword>
<protein>
    <submittedName>
        <fullName evidence="8">Uracil/xanthine transporter</fullName>
    </submittedName>
</protein>
<feature type="transmembrane region" description="Helical" evidence="7">
    <location>
        <begin position="168"/>
        <end position="190"/>
    </location>
</feature>
<dbReference type="InterPro" id="IPR006043">
    <property type="entry name" value="NCS2"/>
</dbReference>
<evidence type="ECO:0000256" key="7">
    <source>
        <dbReference type="SAM" id="Phobius"/>
    </source>
</evidence>
<keyword evidence="6 7" id="KW-0472">Membrane</keyword>
<evidence type="ECO:0000313" key="8">
    <source>
        <dbReference type="EMBL" id="UOF89109.1"/>
    </source>
</evidence>
<dbReference type="EMBL" id="CP089291">
    <property type="protein sequence ID" value="UOF89109.1"/>
    <property type="molecule type" value="Genomic_DNA"/>
</dbReference>
<proteinExistence type="inferred from homology"/>
<feature type="transmembrane region" description="Helical" evidence="7">
    <location>
        <begin position="12"/>
        <end position="36"/>
    </location>
</feature>
<reference evidence="8" key="1">
    <citation type="submission" date="2021-12" db="EMBL/GenBank/DDBJ databases">
        <title>Alicyclobacillaceae gen. nov., sp. nov., isolated from chalcocite enrichment system.</title>
        <authorList>
            <person name="Jiang Z."/>
        </authorList>
    </citation>
    <scope>NUCLEOTIDE SEQUENCE</scope>
    <source>
        <strain evidence="8">MYW30-H2</strain>
    </source>
</reference>
<evidence type="ECO:0000256" key="4">
    <source>
        <dbReference type="ARBA" id="ARBA00022692"/>
    </source>
</evidence>
<feature type="transmembrane region" description="Helical" evidence="7">
    <location>
        <begin position="315"/>
        <end position="334"/>
    </location>
</feature>
<sequence length="444" mass="47596">MNGRLHLFQKGHLVTFFAGLQWLGFMFANTVVIPLSVGNAFHLSSEQISGAMSRSFILTGIACLLQIVFGHRLPLMEGQSGLWWGFILSLCSLGASTGMPLTEIGGSLGAGMILGGILISVSGLLGLHKWLNRLFSPIVMAVLLILLAAQLIDIFFKGMTGIQADGHIHPGIAILSILLVVLVSCLTVAGRGLISNFSILIGIVVGWVVYVWIFGSPSAPVIPKWQAILHPFDWGTIAFQPGILIATIVSAFINTTNTIATLRAAEFVFETPVSASEYRRSFLLTGMYTAASGVFSLVAYAPYTSSIGFLRTTRLLAKSPYIVGGILFTILGLIPPLAGFFATLPISIGDAVLFVAYMQLFGSALQNIEGVTFNFRTIFRIAVPILTGLAIQSTPATAFETLPKLLQSIASNGMLIGILLSVLLENAVPWEWLEKRGKENPAAK</sequence>
<name>A0ABY4CFG9_9BACL</name>
<evidence type="ECO:0000256" key="2">
    <source>
        <dbReference type="ARBA" id="ARBA00008821"/>
    </source>
</evidence>
<keyword evidence="3" id="KW-0813">Transport</keyword>
<keyword evidence="4 7" id="KW-0812">Transmembrane</keyword>
<evidence type="ECO:0000256" key="3">
    <source>
        <dbReference type="ARBA" id="ARBA00022448"/>
    </source>
</evidence>
<evidence type="ECO:0000256" key="1">
    <source>
        <dbReference type="ARBA" id="ARBA00004141"/>
    </source>
</evidence>
<feature type="transmembrane region" description="Helical" evidence="7">
    <location>
        <begin position="81"/>
        <end position="101"/>
    </location>
</feature>
<dbReference type="Proteomes" id="UP000830167">
    <property type="component" value="Chromosome"/>
</dbReference>
<feature type="transmembrane region" description="Helical" evidence="7">
    <location>
        <begin position="107"/>
        <end position="127"/>
    </location>
</feature>
<feature type="transmembrane region" description="Helical" evidence="7">
    <location>
        <begin position="48"/>
        <end position="69"/>
    </location>
</feature>
<keyword evidence="5 7" id="KW-1133">Transmembrane helix</keyword>
<feature type="transmembrane region" description="Helical" evidence="7">
    <location>
        <begin position="282"/>
        <end position="303"/>
    </location>
</feature>
<accession>A0ABY4CFG9</accession>
<evidence type="ECO:0000256" key="6">
    <source>
        <dbReference type="ARBA" id="ARBA00023136"/>
    </source>
</evidence>
<gene>
    <name evidence="8" type="ORF">LSG31_14375</name>
</gene>
<dbReference type="PANTHER" id="PTHR42810">
    <property type="entry name" value="PURINE PERMEASE C1399.01C-RELATED"/>
    <property type="match status" value="1"/>
</dbReference>
<evidence type="ECO:0000256" key="5">
    <source>
        <dbReference type="ARBA" id="ARBA00022989"/>
    </source>
</evidence>
<dbReference type="NCBIfam" id="NF008502">
    <property type="entry name" value="PRK11412.1"/>
    <property type="match status" value="1"/>
</dbReference>
<comment type="similarity">
    <text evidence="2">Belongs to the nucleobase:cation symporter-2 (NCS2) (TC 2.A.40) family.</text>
</comment>
<dbReference type="RefSeq" id="WP_347435789.1">
    <property type="nucleotide sequence ID" value="NZ_CP089291.1"/>
</dbReference>
<dbReference type="NCBIfam" id="NF037981">
    <property type="entry name" value="NCS2_1"/>
    <property type="match status" value="1"/>
</dbReference>
<dbReference type="Pfam" id="PF00860">
    <property type="entry name" value="Xan_ur_permease"/>
    <property type="match status" value="1"/>
</dbReference>
<feature type="transmembrane region" description="Helical" evidence="7">
    <location>
        <begin position="197"/>
        <end position="215"/>
    </location>
</feature>
<evidence type="ECO:0000313" key="9">
    <source>
        <dbReference type="Proteomes" id="UP000830167"/>
    </source>
</evidence>